<sequence>MKTSIVSCAMVLATLAPTVLGSTTVLPNGLELRTADELNGLPITDMIFEGPITEGGPVVNLTGTAQSIYERSFAPKSEVTGSDLDDRDLDTRANDINCKQGSPVNFSQCYEGISYLRRLGRAWCGAGPFSCARVSCSNDCGMFLCNAGNTAFRASCSDIANDMMGIRRECGRPRGRGRTVAAGQMSFGNHYTYLSGASC</sequence>
<evidence type="ECO:0000313" key="2">
    <source>
        <dbReference type="EMBL" id="KAK3385264.1"/>
    </source>
</evidence>
<dbReference type="EMBL" id="JAULSW010000004">
    <property type="protein sequence ID" value="KAK3385264.1"/>
    <property type="molecule type" value="Genomic_DNA"/>
</dbReference>
<keyword evidence="1" id="KW-0732">Signal</keyword>
<feature type="chain" id="PRO_5042092647" description="Cyanovirin-N domain-containing protein" evidence="1">
    <location>
        <begin position="22"/>
        <end position="199"/>
    </location>
</feature>
<accession>A0AAE0NPF7</accession>
<gene>
    <name evidence="2" type="ORF">B0H63DRAFT_472630</name>
</gene>
<dbReference type="AlphaFoldDB" id="A0AAE0NPF7"/>
<evidence type="ECO:0000313" key="3">
    <source>
        <dbReference type="Proteomes" id="UP001285441"/>
    </source>
</evidence>
<feature type="signal peptide" evidence="1">
    <location>
        <begin position="1"/>
        <end position="21"/>
    </location>
</feature>
<comment type="caution">
    <text evidence="2">The sequence shown here is derived from an EMBL/GenBank/DDBJ whole genome shotgun (WGS) entry which is preliminary data.</text>
</comment>
<dbReference type="Proteomes" id="UP001285441">
    <property type="component" value="Unassembled WGS sequence"/>
</dbReference>
<evidence type="ECO:0008006" key="4">
    <source>
        <dbReference type="Google" id="ProtNLM"/>
    </source>
</evidence>
<proteinExistence type="predicted"/>
<organism evidence="2 3">
    <name type="scientific">Podospora didyma</name>
    <dbReference type="NCBI Taxonomy" id="330526"/>
    <lineage>
        <taxon>Eukaryota</taxon>
        <taxon>Fungi</taxon>
        <taxon>Dikarya</taxon>
        <taxon>Ascomycota</taxon>
        <taxon>Pezizomycotina</taxon>
        <taxon>Sordariomycetes</taxon>
        <taxon>Sordariomycetidae</taxon>
        <taxon>Sordariales</taxon>
        <taxon>Podosporaceae</taxon>
        <taxon>Podospora</taxon>
    </lineage>
</organism>
<keyword evidence="3" id="KW-1185">Reference proteome</keyword>
<reference evidence="2" key="1">
    <citation type="journal article" date="2023" name="Mol. Phylogenet. Evol.">
        <title>Genome-scale phylogeny and comparative genomics of the fungal order Sordariales.</title>
        <authorList>
            <person name="Hensen N."/>
            <person name="Bonometti L."/>
            <person name="Westerberg I."/>
            <person name="Brannstrom I.O."/>
            <person name="Guillou S."/>
            <person name="Cros-Aarteil S."/>
            <person name="Calhoun S."/>
            <person name="Haridas S."/>
            <person name="Kuo A."/>
            <person name="Mondo S."/>
            <person name="Pangilinan J."/>
            <person name="Riley R."/>
            <person name="LaButti K."/>
            <person name="Andreopoulos B."/>
            <person name="Lipzen A."/>
            <person name="Chen C."/>
            <person name="Yan M."/>
            <person name="Daum C."/>
            <person name="Ng V."/>
            <person name="Clum A."/>
            <person name="Steindorff A."/>
            <person name="Ohm R.A."/>
            <person name="Martin F."/>
            <person name="Silar P."/>
            <person name="Natvig D.O."/>
            <person name="Lalanne C."/>
            <person name="Gautier V."/>
            <person name="Ament-Velasquez S.L."/>
            <person name="Kruys A."/>
            <person name="Hutchinson M.I."/>
            <person name="Powell A.J."/>
            <person name="Barry K."/>
            <person name="Miller A.N."/>
            <person name="Grigoriev I.V."/>
            <person name="Debuchy R."/>
            <person name="Gladieux P."/>
            <person name="Hiltunen Thoren M."/>
            <person name="Johannesson H."/>
        </authorList>
    </citation>
    <scope>NUCLEOTIDE SEQUENCE</scope>
    <source>
        <strain evidence="2">CBS 232.78</strain>
    </source>
</reference>
<name>A0AAE0NPF7_9PEZI</name>
<reference evidence="2" key="2">
    <citation type="submission" date="2023-06" db="EMBL/GenBank/DDBJ databases">
        <authorList>
            <consortium name="Lawrence Berkeley National Laboratory"/>
            <person name="Haridas S."/>
            <person name="Hensen N."/>
            <person name="Bonometti L."/>
            <person name="Westerberg I."/>
            <person name="Brannstrom I.O."/>
            <person name="Guillou S."/>
            <person name="Cros-Aarteil S."/>
            <person name="Calhoun S."/>
            <person name="Kuo A."/>
            <person name="Mondo S."/>
            <person name="Pangilinan J."/>
            <person name="Riley R."/>
            <person name="LaButti K."/>
            <person name="Andreopoulos B."/>
            <person name="Lipzen A."/>
            <person name="Chen C."/>
            <person name="Yanf M."/>
            <person name="Daum C."/>
            <person name="Ng V."/>
            <person name="Clum A."/>
            <person name="Steindorff A."/>
            <person name="Ohm R."/>
            <person name="Martin F."/>
            <person name="Silar P."/>
            <person name="Natvig D."/>
            <person name="Lalanne C."/>
            <person name="Gautier V."/>
            <person name="Ament-velasquez S.L."/>
            <person name="Kruys A."/>
            <person name="Hutchinson M.I."/>
            <person name="Powell A.J."/>
            <person name="Barry K."/>
            <person name="Miller A.N."/>
            <person name="Grigoriev I.V."/>
            <person name="Debuchy R."/>
            <person name="Gladieux P."/>
            <person name="Thoren M.H."/>
            <person name="Johannesson H."/>
        </authorList>
    </citation>
    <scope>NUCLEOTIDE SEQUENCE</scope>
    <source>
        <strain evidence="2">CBS 232.78</strain>
    </source>
</reference>
<evidence type="ECO:0000256" key="1">
    <source>
        <dbReference type="SAM" id="SignalP"/>
    </source>
</evidence>
<protein>
    <recommendedName>
        <fullName evidence="4">Cyanovirin-N domain-containing protein</fullName>
    </recommendedName>
</protein>